<proteinExistence type="predicted"/>
<keyword evidence="1" id="KW-0479">Metal-binding</keyword>
<dbReference type="InterPro" id="IPR000945">
    <property type="entry name" value="DBH-like"/>
</dbReference>
<evidence type="ECO:0000256" key="3">
    <source>
        <dbReference type="ARBA" id="ARBA00023008"/>
    </source>
</evidence>
<feature type="domain" description="Temptin Cys/Cys disulfide" evidence="10">
    <location>
        <begin position="16"/>
        <end position="113"/>
    </location>
</feature>
<evidence type="ECO:0000256" key="5">
    <source>
        <dbReference type="ARBA" id="ARBA00023157"/>
    </source>
</evidence>
<dbReference type="InterPro" id="IPR024548">
    <property type="entry name" value="Cu2_monoox_C"/>
</dbReference>
<gene>
    <name evidence="11" type="ORF">Bpfe_010609</name>
</gene>
<keyword evidence="4" id="KW-0503">Monooxygenase</keyword>
<dbReference type="Gene3D" id="2.60.120.230">
    <property type="match status" value="1"/>
</dbReference>
<keyword evidence="3" id="KW-0186">Copper</keyword>
<dbReference type="Pfam" id="PF24784">
    <property type="entry name" value="Temptin_C"/>
    <property type="match status" value="1"/>
</dbReference>
<evidence type="ECO:0000256" key="2">
    <source>
        <dbReference type="ARBA" id="ARBA00023002"/>
    </source>
</evidence>
<keyword evidence="7" id="KW-0732">Signal</keyword>
<dbReference type="InterPro" id="IPR014784">
    <property type="entry name" value="Cu2_ascorb_mOase-like_C"/>
</dbReference>
<name>A0AAD8FE35_BIOPF</name>
<keyword evidence="6" id="KW-0325">Glycoprotein</keyword>
<evidence type="ECO:0000259" key="8">
    <source>
        <dbReference type="Pfam" id="PF01082"/>
    </source>
</evidence>
<dbReference type="InterPro" id="IPR036939">
    <property type="entry name" value="Cu2_ascorb_mOase_N_sf"/>
</dbReference>
<dbReference type="InterPro" id="IPR000323">
    <property type="entry name" value="Cu2_ascorb_mOase_N"/>
</dbReference>
<dbReference type="GO" id="GO:0004500">
    <property type="term" value="F:dopamine beta-monooxygenase activity"/>
    <property type="evidence" value="ECO:0007669"/>
    <property type="project" value="InterPro"/>
</dbReference>
<organism evidence="11 12">
    <name type="scientific">Biomphalaria pfeifferi</name>
    <name type="common">Bloodfluke planorb</name>
    <name type="synonym">Freshwater snail</name>
    <dbReference type="NCBI Taxonomy" id="112525"/>
    <lineage>
        <taxon>Eukaryota</taxon>
        <taxon>Metazoa</taxon>
        <taxon>Spiralia</taxon>
        <taxon>Lophotrochozoa</taxon>
        <taxon>Mollusca</taxon>
        <taxon>Gastropoda</taxon>
        <taxon>Heterobranchia</taxon>
        <taxon>Euthyneura</taxon>
        <taxon>Panpulmonata</taxon>
        <taxon>Hygrophila</taxon>
        <taxon>Lymnaeoidea</taxon>
        <taxon>Planorbidae</taxon>
        <taxon>Biomphalaria</taxon>
    </lineage>
</organism>
<evidence type="ECO:0000256" key="4">
    <source>
        <dbReference type="ARBA" id="ARBA00023033"/>
    </source>
</evidence>
<dbReference type="PROSITE" id="PS00084">
    <property type="entry name" value="CU2_MONOOXYGENASE_1"/>
    <property type="match status" value="1"/>
</dbReference>
<feature type="chain" id="PRO_5042019099" evidence="7">
    <location>
        <begin position="18"/>
        <end position="551"/>
    </location>
</feature>
<evidence type="ECO:0000313" key="12">
    <source>
        <dbReference type="Proteomes" id="UP001233172"/>
    </source>
</evidence>
<protein>
    <submittedName>
        <fullName evidence="11">Tyramine beta-hydroxylase</fullName>
    </submittedName>
</protein>
<evidence type="ECO:0000256" key="6">
    <source>
        <dbReference type="ARBA" id="ARBA00023180"/>
    </source>
</evidence>
<dbReference type="Pfam" id="PF01082">
    <property type="entry name" value="Cu2_monooxygen"/>
    <property type="match status" value="1"/>
</dbReference>
<dbReference type="Proteomes" id="UP001233172">
    <property type="component" value="Unassembled WGS sequence"/>
</dbReference>
<dbReference type="SUPFAM" id="SSF49742">
    <property type="entry name" value="PHM/PNGase F"/>
    <property type="match status" value="2"/>
</dbReference>
<feature type="domain" description="Copper type II ascorbate-dependent monooxygenase C-terminal" evidence="9">
    <location>
        <begin position="303"/>
        <end position="451"/>
    </location>
</feature>
<feature type="domain" description="Copper type II ascorbate-dependent monooxygenase N-terminal" evidence="8">
    <location>
        <begin position="167"/>
        <end position="282"/>
    </location>
</feature>
<dbReference type="EMBL" id="JASAOG010000038">
    <property type="protein sequence ID" value="KAK0060081.1"/>
    <property type="molecule type" value="Genomic_DNA"/>
</dbReference>
<sequence>MNLRFLVGILLASYVTSYKIYQRRIPNGDTVPHPCKPNNVWEGVGHMNEQGAGLRNVFGEDFEREGKIWTQALCRRDSDGDGLTNGQELGDPDCVWRENTLPSRLVGLSHPGICDPWDSPNCLSKNTSHSKYYNQEEWMKEMCKQRDFICPGINETDVHTVNFTIAPGTHVPAKETTYMCQYFDFRKMAPQDDYHLIAVTPIQDNKYVVHHMKLFACTDDSVSVNQQPFICGAHPSPSCTTELSVWSVGLTGDCYHAMTGITIGNKGFKTFAISVHWNNPDIRSDWIDSSGMMAYFTNKKRPYEAGTYSVGPWQFVLPPRQPSISIISTCPSQCTRTIIKNYMNITSAWNHMHLAGKQMSIAIVRNKTEVLYLTNEMIYNYDSPELKLYTENPFQILPGDEIVTRCTYSTSKRNSSTMAGQSTSDEMCTGFLVYYPKENVENVNCFTYGPDVNFCDSATYYGCTDLINFGRAEWLNGTSAYQNIERNCRPLAPCLQECVDTIVDLKKSNPCFNDPIFDYIKTEMLKKTAEGLDMLSRLSSCAAQVYQALNV</sequence>
<keyword evidence="12" id="KW-1185">Reference proteome</keyword>
<dbReference type="InterPro" id="IPR057626">
    <property type="entry name" value="S-S_Temptin"/>
</dbReference>
<dbReference type="PANTHER" id="PTHR10157">
    <property type="entry name" value="DOPAMINE BETA HYDROXYLASE RELATED"/>
    <property type="match status" value="1"/>
</dbReference>
<keyword evidence="2" id="KW-0560">Oxidoreductase</keyword>
<evidence type="ECO:0000259" key="9">
    <source>
        <dbReference type="Pfam" id="PF03712"/>
    </source>
</evidence>
<comment type="caution">
    <text evidence="11">The sequence shown here is derived from an EMBL/GenBank/DDBJ whole genome shotgun (WGS) entry which is preliminary data.</text>
</comment>
<evidence type="ECO:0000256" key="1">
    <source>
        <dbReference type="ARBA" id="ARBA00022723"/>
    </source>
</evidence>
<reference evidence="11" key="1">
    <citation type="journal article" date="2023" name="PLoS Negl. Trop. Dis.">
        <title>A genome sequence for Biomphalaria pfeifferi, the major vector snail for the human-infecting parasite Schistosoma mansoni.</title>
        <authorList>
            <person name="Bu L."/>
            <person name="Lu L."/>
            <person name="Laidemitt M.R."/>
            <person name="Zhang S.M."/>
            <person name="Mutuku M."/>
            <person name="Mkoji G."/>
            <person name="Steinauer M."/>
            <person name="Loker E.S."/>
        </authorList>
    </citation>
    <scope>NUCLEOTIDE SEQUENCE</scope>
    <source>
        <strain evidence="11">KasaAsao</strain>
    </source>
</reference>
<evidence type="ECO:0000313" key="11">
    <source>
        <dbReference type="EMBL" id="KAK0060081.1"/>
    </source>
</evidence>
<dbReference type="InterPro" id="IPR020611">
    <property type="entry name" value="Cu2_ascorb_mOase_CS-1"/>
</dbReference>
<accession>A0AAD8FE35</accession>
<dbReference type="GO" id="GO:0005507">
    <property type="term" value="F:copper ion binding"/>
    <property type="evidence" value="ECO:0007669"/>
    <property type="project" value="InterPro"/>
</dbReference>
<evidence type="ECO:0000256" key="7">
    <source>
        <dbReference type="SAM" id="SignalP"/>
    </source>
</evidence>
<keyword evidence="5" id="KW-1015">Disulfide bond</keyword>
<dbReference type="PANTHER" id="PTHR10157:SF23">
    <property type="entry name" value="MOXD1 HOMOLOG 1"/>
    <property type="match status" value="1"/>
</dbReference>
<dbReference type="Pfam" id="PF03712">
    <property type="entry name" value="Cu2_monoox_C"/>
    <property type="match status" value="1"/>
</dbReference>
<reference evidence="11" key="2">
    <citation type="submission" date="2023-04" db="EMBL/GenBank/DDBJ databases">
        <authorList>
            <person name="Bu L."/>
            <person name="Lu L."/>
            <person name="Laidemitt M.R."/>
            <person name="Zhang S.M."/>
            <person name="Mutuku M."/>
            <person name="Mkoji G."/>
            <person name="Steinauer M."/>
            <person name="Loker E.S."/>
        </authorList>
    </citation>
    <scope>NUCLEOTIDE SEQUENCE</scope>
    <source>
        <strain evidence="11">KasaAsao</strain>
        <tissue evidence="11">Whole Snail</tissue>
    </source>
</reference>
<dbReference type="AlphaFoldDB" id="A0AAD8FE35"/>
<dbReference type="InterPro" id="IPR008977">
    <property type="entry name" value="PHM/PNGase_F_dom_sf"/>
</dbReference>
<feature type="signal peptide" evidence="7">
    <location>
        <begin position="1"/>
        <end position="17"/>
    </location>
</feature>
<evidence type="ECO:0000259" key="10">
    <source>
        <dbReference type="Pfam" id="PF24784"/>
    </source>
</evidence>
<dbReference type="Gene3D" id="2.60.120.310">
    <property type="entry name" value="Copper type II, ascorbate-dependent monooxygenase, N-terminal domain"/>
    <property type="match status" value="1"/>
</dbReference>